<feature type="compositionally biased region" description="Basic residues" evidence="8">
    <location>
        <begin position="1"/>
        <end position="23"/>
    </location>
</feature>
<comment type="subcellular location">
    <subcellularLocation>
        <location evidence="2">Nucleus</location>
        <location evidence="2">Nucleolus</location>
    </subcellularLocation>
</comment>
<keyword evidence="10" id="KW-1185">Reference proteome</keyword>
<dbReference type="EMBL" id="CAJPDQ010000010">
    <property type="protein sequence ID" value="CAF9915681.1"/>
    <property type="molecule type" value="Genomic_DNA"/>
</dbReference>
<evidence type="ECO:0000313" key="9">
    <source>
        <dbReference type="EMBL" id="CAF9915681.1"/>
    </source>
</evidence>
<name>A0A8H3F7H6_9LECA</name>
<reference evidence="9" key="1">
    <citation type="submission" date="2021-03" db="EMBL/GenBank/DDBJ databases">
        <authorList>
            <person name="Tagirdzhanova G."/>
        </authorList>
    </citation>
    <scope>NUCLEOTIDE SEQUENCE</scope>
</reference>
<dbReference type="GO" id="GO:0042273">
    <property type="term" value="P:ribosomal large subunit biogenesis"/>
    <property type="evidence" value="ECO:0007669"/>
    <property type="project" value="TreeGrafter"/>
</dbReference>
<evidence type="ECO:0000256" key="8">
    <source>
        <dbReference type="SAM" id="MobiDB-lite"/>
    </source>
</evidence>
<comment type="similarity">
    <text evidence="3">Belongs to the NOP16 family.</text>
</comment>
<dbReference type="GO" id="GO:0005730">
    <property type="term" value="C:nucleolus"/>
    <property type="evidence" value="ECO:0007669"/>
    <property type="project" value="UniProtKB-SubCell"/>
</dbReference>
<organism evidence="9 10">
    <name type="scientific">Gomphillus americanus</name>
    <dbReference type="NCBI Taxonomy" id="1940652"/>
    <lineage>
        <taxon>Eukaryota</taxon>
        <taxon>Fungi</taxon>
        <taxon>Dikarya</taxon>
        <taxon>Ascomycota</taxon>
        <taxon>Pezizomycotina</taxon>
        <taxon>Lecanoromycetes</taxon>
        <taxon>OSLEUM clade</taxon>
        <taxon>Ostropomycetidae</taxon>
        <taxon>Ostropales</taxon>
        <taxon>Graphidaceae</taxon>
        <taxon>Gomphilloideae</taxon>
        <taxon>Gomphillus</taxon>
    </lineage>
</organism>
<dbReference type="OrthoDB" id="285729at2759"/>
<comment type="caution">
    <text evidence="9">The sequence shown here is derived from an EMBL/GenBank/DDBJ whole genome shotgun (WGS) entry which is preliminary data.</text>
</comment>
<evidence type="ECO:0000256" key="1">
    <source>
        <dbReference type="ARBA" id="ARBA00002889"/>
    </source>
</evidence>
<dbReference type="PANTHER" id="PTHR13243:SF1">
    <property type="entry name" value="NUCLEOLAR PROTEIN 16"/>
    <property type="match status" value="1"/>
</dbReference>
<dbReference type="Pfam" id="PF09420">
    <property type="entry name" value="Nop16"/>
    <property type="match status" value="1"/>
</dbReference>
<dbReference type="Proteomes" id="UP000664169">
    <property type="component" value="Unassembled WGS sequence"/>
</dbReference>
<gene>
    <name evidence="9" type="ORF">GOMPHAMPRED_000825</name>
</gene>
<evidence type="ECO:0000256" key="7">
    <source>
        <dbReference type="ARBA" id="ARBA00023274"/>
    </source>
</evidence>
<evidence type="ECO:0000256" key="3">
    <source>
        <dbReference type="ARBA" id="ARBA00008479"/>
    </source>
</evidence>
<dbReference type="GO" id="GO:1990904">
    <property type="term" value="C:ribonucleoprotein complex"/>
    <property type="evidence" value="ECO:0007669"/>
    <property type="project" value="UniProtKB-KW"/>
</dbReference>
<keyword evidence="7" id="KW-0687">Ribonucleoprotein</keyword>
<comment type="function">
    <text evidence="1">Involved in the biogenesis of the 60S ribosomal subunit.</text>
</comment>
<dbReference type="PANTHER" id="PTHR13243">
    <property type="entry name" value="HSPC111 PROTEIN-RELATED"/>
    <property type="match status" value="1"/>
</dbReference>
<evidence type="ECO:0000256" key="6">
    <source>
        <dbReference type="ARBA" id="ARBA00023242"/>
    </source>
</evidence>
<evidence type="ECO:0000313" key="10">
    <source>
        <dbReference type="Proteomes" id="UP000664169"/>
    </source>
</evidence>
<evidence type="ECO:0000256" key="2">
    <source>
        <dbReference type="ARBA" id="ARBA00004604"/>
    </source>
</evidence>
<protein>
    <recommendedName>
        <fullName evidence="5">Nucleolar protein 16</fullName>
    </recommendedName>
</protein>
<dbReference type="InterPro" id="IPR019002">
    <property type="entry name" value="Ribosome_biogenesis_Nop16"/>
</dbReference>
<evidence type="ECO:0000256" key="4">
    <source>
        <dbReference type="ARBA" id="ARBA00011187"/>
    </source>
</evidence>
<feature type="region of interest" description="Disordered" evidence="8">
    <location>
        <begin position="1"/>
        <end position="33"/>
    </location>
</feature>
<dbReference type="AlphaFoldDB" id="A0A8H3F7H6"/>
<keyword evidence="6" id="KW-0539">Nucleus</keyword>
<sequence>MGQVRQRKKQKSSLPKARPKSKPKWANPKSNPVIAKNWDDRLTLAQNYRKLGLTVRLNAHTGGTEKALSQIAGLDNIAPSQHDPFAIVSSTSRTKIEPREVQVERDPTTGAILKISDPSWERINPLNDPLNDISDEEITSRSKPGNSTIFIQELEEQASMEAPKKGRRQSQKEQGWLQELVDKHGHDYGKMMRDRKLNVYQLSEGDIKSRIKKWMEATAAKEGPQP</sequence>
<evidence type="ECO:0000256" key="5">
    <source>
        <dbReference type="ARBA" id="ARBA00015522"/>
    </source>
</evidence>
<proteinExistence type="inferred from homology"/>
<comment type="subunit">
    <text evidence="4">Component of the pre-66S ribosomal particle.</text>
</comment>
<accession>A0A8H3F7H6</accession>